<comment type="caution">
    <text evidence="2">The sequence shown here is derived from an EMBL/GenBank/DDBJ whole genome shotgun (WGS) entry which is preliminary data.</text>
</comment>
<feature type="compositionally biased region" description="Acidic residues" evidence="1">
    <location>
        <begin position="205"/>
        <end position="226"/>
    </location>
</feature>
<dbReference type="PANTHER" id="PTHR31286:SF148">
    <property type="entry name" value="DUF4283 DOMAIN-CONTAINING PROTEIN"/>
    <property type="match status" value="1"/>
</dbReference>
<evidence type="ECO:0000256" key="1">
    <source>
        <dbReference type="SAM" id="MobiDB-lite"/>
    </source>
</evidence>
<proteinExistence type="predicted"/>
<feature type="region of interest" description="Disordered" evidence="1">
    <location>
        <begin position="249"/>
        <end position="280"/>
    </location>
</feature>
<keyword evidence="3" id="KW-1185">Reference proteome</keyword>
<dbReference type="InterPro" id="IPR040256">
    <property type="entry name" value="At4g02000-like"/>
</dbReference>
<evidence type="ECO:0008006" key="4">
    <source>
        <dbReference type="Google" id="ProtNLM"/>
    </source>
</evidence>
<gene>
    <name evidence="2" type="ORF">DY000_02059091</name>
</gene>
<reference evidence="2 3" key="1">
    <citation type="journal article" date="2020" name="BMC Genomics">
        <title>Intraspecific diversification of the crop wild relative Brassica cretica Lam. using demographic model selection.</title>
        <authorList>
            <person name="Kioukis A."/>
            <person name="Michalopoulou V.A."/>
            <person name="Briers L."/>
            <person name="Pirintsos S."/>
            <person name="Studholme D.J."/>
            <person name="Pavlidis P."/>
            <person name="Sarris P.F."/>
        </authorList>
    </citation>
    <scope>NUCLEOTIDE SEQUENCE [LARGE SCALE GENOMIC DNA]</scope>
    <source>
        <strain evidence="3">cv. PFS-1207/04</strain>
    </source>
</reference>
<dbReference type="Proteomes" id="UP000266723">
    <property type="component" value="Unassembled WGS sequence"/>
</dbReference>
<evidence type="ECO:0000313" key="3">
    <source>
        <dbReference type="Proteomes" id="UP000266723"/>
    </source>
</evidence>
<protein>
    <recommendedName>
        <fullName evidence="4">DUF4283 domain-containing protein</fullName>
    </recommendedName>
</protein>
<evidence type="ECO:0000313" key="2">
    <source>
        <dbReference type="EMBL" id="KAF3515849.1"/>
    </source>
</evidence>
<name>A0ABQ7ANY7_BRACR</name>
<dbReference type="PANTHER" id="PTHR31286">
    <property type="entry name" value="GLYCINE-RICH CELL WALL STRUCTURAL PROTEIN 1.8-LIKE"/>
    <property type="match status" value="1"/>
</dbReference>
<dbReference type="EMBL" id="QGKV02001556">
    <property type="protein sequence ID" value="KAF3515849.1"/>
    <property type="molecule type" value="Genomic_DNA"/>
</dbReference>
<feature type="region of interest" description="Disordered" evidence="1">
    <location>
        <begin position="205"/>
        <end position="234"/>
    </location>
</feature>
<sequence length="280" mass="30584">MPMWIDLKGVPSLLFSHKALKCLSRAAGKFVKLHPSTEKCTRLDVARVLVEVNLHSPLVEKIQCLDRKGAEVEIDKIQVLQKGKEIVESNEALDVVINGDGKVQYDLDPKRNVVSDLLLELEALPPALGSGVVGDVSRNAFEIGGTSNAPKKIDATLESDWALIGGKTPHSPQQRTDALGGMGEETNIIISPSRFSVLAVVDGDEIGEEETEEKEEGEIEEEESTADEQKVDLKKKDVAKSVRLRTGTSLKLSKQIPARAKDPKTGRNNVSTKKTSFRKL</sequence>
<organism evidence="2 3">
    <name type="scientific">Brassica cretica</name>
    <name type="common">Mustard</name>
    <dbReference type="NCBI Taxonomy" id="69181"/>
    <lineage>
        <taxon>Eukaryota</taxon>
        <taxon>Viridiplantae</taxon>
        <taxon>Streptophyta</taxon>
        <taxon>Embryophyta</taxon>
        <taxon>Tracheophyta</taxon>
        <taxon>Spermatophyta</taxon>
        <taxon>Magnoliopsida</taxon>
        <taxon>eudicotyledons</taxon>
        <taxon>Gunneridae</taxon>
        <taxon>Pentapetalae</taxon>
        <taxon>rosids</taxon>
        <taxon>malvids</taxon>
        <taxon>Brassicales</taxon>
        <taxon>Brassicaceae</taxon>
        <taxon>Brassiceae</taxon>
        <taxon>Brassica</taxon>
    </lineage>
</organism>
<accession>A0ABQ7ANY7</accession>